<evidence type="ECO:0000313" key="3">
    <source>
        <dbReference type="EMBL" id="JAS68378.1"/>
    </source>
</evidence>
<dbReference type="EMBL" id="GECZ01001391">
    <property type="protein sequence ID" value="JAS68378.1"/>
    <property type="molecule type" value="Transcribed_RNA"/>
</dbReference>
<feature type="signal peptide" evidence="2">
    <location>
        <begin position="1"/>
        <end position="17"/>
    </location>
</feature>
<dbReference type="AlphaFoldDB" id="A0A1B6H162"/>
<evidence type="ECO:0000256" key="2">
    <source>
        <dbReference type="SAM" id="SignalP"/>
    </source>
</evidence>
<evidence type="ECO:0000256" key="1">
    <source>
        <dbReference type="SAM" id="MobiDB-lite"/>
    </source>
</evidence>
<feature type="compositionally biased region" description="Basic and acidic residues" evidence="1">
    <location>
        <begin position="208"/>
        <end position="218"/>
    </location>
</feature>
<gene>
    <name evidence="3" type="ORF">g.29836</name>
</gene>
<feature type="region of interest" description="Disordered" evidence="1">
    <location>
        <begin position="111"/>
        <end position="137"/>
    </location>
</feature>
<feature type="compositionally biased region" description="Basic and acidic residues" evidence="1">
    <location>
        <begin position="191"/>
        <end position="200"/>
    </location>
</feature>
<protein>
    <submittedName>
        <fullName evidence="3">Uncharacterized protein</fullName>
    </submittedName>
</protein>
<proteinExistence type="predicted"/>
<feature type="region of interest" description="Disordered" evidence="1">
    <location>
        <begin position="174"/>
        <end position="235"/>
    </location>
</feature>
<keyword evidence="2" id="KW-0732">Signal</keyword>
<sequence>MRSVLLCLLAVCALTLAYPRSTREEAKEDESLDDAEVVVVPMNRERRPSFSFGLADDLVPPPPFEQHPFFRIRPWDASAGPADDEVNDFMTQMQDMLKEMRKQLTDLIQHHQQHHPDGTEVGTRIGEDDLPQNKSTSTTKVIDGHVVTVNETTYSSGDDNIGAVFRIKVVEVKPSESPDVETELAEGSPEIEDKSGEPKAPEPTTSKSELEEDKHEETNEIPNQKVGSEVDDLLA</sequence>
<accession>A0A1B6H162</accession>
<name>A0A1B6H162_9HEMI</name>
<feature type="chain" id="PRO_5008583983" evidence="2">
    <location>
        <begin position="18"/>
        <end position="235"/>
    </location>
</feature>
<organism evidence="3">
    <name type="scientific">Cuerna arida</name>
    <dbReference type="NCBI Taxonomy" id="1464854"/>
    <lineage>
        <taxon>Eukaryota</taxon>
        <taxon>Metazoa</taxon>
        <taxon>Ecdysozoa</taxon>
        <taxon>Arthropoda</taxon>
        <taxon>Hexapoda</taxon>
        <taxon>Insecta</taxon>
        <taxon>Pterygota</taxon>
        <taxon>Neoptera</taxon>
        <taxon>Paraneoptera</taxon>
        <taxon>Hemiptera</taxon>
        <taxon>Auchenorrhyncha</taxon>
        <taxon>Membracoidea</taxon>
        <taxon>Cicadellidae</taxon>
        <taxon>Cicadellinae</taxon>
        <taxon>Proconiini</taxon>
        <taxon>Cuerna</taxon>
    </lineage>
</organism>
<reference evidence="3" key="1">
    <citation type="submission" date="2015-11" db="EMBL/GenBank/DDBJ databases">
        <title>De novo transcriptome assembly of four potential Pierce s Disease insect vectors from Arizona vineyards.</title>
        <authorList>
            <person name="Tassone E.E."/>
        </authorList>
    </citation>
    <scope>NUCLEOTIDE SEQUENCE</scope>
</reference>